<reference evidence="4 5" key="1">
    <citation type="journal article" date="2014" name="Nat. Commun.">
        <title>Klebsormidium flaccidum genome reveals primary factors for plant terrestrial adaptation.</title>
        <authorList>
            <person name="Hori K."/>
            <person name="Maruyama F."/>
            <person name="Fujisawa T."/>
            <person name="Togashi T."/>
            <person name="Yamamoto N."/>
            <person name="Seo M."/>
            <person name="Sato S."/>
            <person name="Yamada T."/>
            <person name="Mori H."/>
            <person name="Tajima N."/>
            <person name="Moriyama T."/>
            <person name="Ikeuchi M."/>
            <person name="Watanabe M."/>
            <person name="Wada H."/>
            <person name="Kobayashi K."/>
            <person name="Saito M."/>
            <person name="Masuda T."/>
            <person name="Sasaki-Sekimoto Y."/>
            <person name="Mashiguchi K."/>
            <person name="Awai K."/>
            <person name="Shimojima M."/>
            <person name="Masuda S."/>
            <person name="Iwai M."/>
            <person name="Nobusawa T."/>
            <person name="Narise T."/>
            <person name="Kondo S."/>
            <person name="Saito H."/>
            <person name="Sato R."/>
            <person name="Murakawa M."/>
            <person name="Ihara Y."/>
            <person name="Oshima-Yamada Y."/>
            <person name="Ohtaka K."/>
            <person name="Satoh M."/>
            <person name="Sonobe K."/>
            <person name="Ishii M."/>
            <person name="Ohtani R."/>
            <person name="Kanamori-Sato M."/>
            <person name="Honoki R."/>
            <person name="Miyazaki D."/>
            <person name="Mochizuki H."/>
            <person name="Umetsu J."/>
            <person name="Higashi K."/>
            <person name="Shibata D."/>
            <person name="Kamiya Y."/>
            <person name="Sato N."/>
            <person name="Nakamura Y."/>
            <person name="Tabata S."/>
            <person name="Ida S."/>
            <person name="Kurokawa K."/>
            <person name="Ohta H."/>
        </authorList>
    </citation>
    <scope>NUCLEOTIDE SEQUENCE [LARGE SCALE GENOMIC DNA]</scope>
    <source>
        <strain evidence="4 5">NIES-2285</strain>
    </source>
</reference>
<feature type="signal peptide" evidence="2">
    <location>
        <begin position="1"/>
        <end position="25"/>
    </location>
</feature>
<dbReference type="Pfam" id="PF00561">
    <property type="entry name" value="Abhydrolase_1"/>
    <property type="match status" value="1"/>
</dbReference>
<organism evidence="4 5">
    <name type="scientific">Klebsormidium nitens</name>
    <name type="common">Green alga</name>
    <name type="synonym">Ulothrix nitens</name>
    <dbReference type="NCBI Taxonomy" id="105231"/>
    <lineage>
        <taxon>Eukaryota</taxon>
        <taxon>Viridiplantae</taxon>
        <taxon>Streptophyta</taxon>
        <taxon>Klebsormidiophyceae</taxon>
        <taxon>Klebsormidiales</taxon>
        <taxon>Klebsormidiaceae</taxon>
        <taxon>Klebsormidium</taxon>
    </lineage>
</organism>
<dbReference type="PRINTS" id="PR00111">
    <property type="entry name" value="ABHYDROLASE"/>
</dbReference>
<evidence type="ECO:0000313" key="4">
    <source>
        <dbReference type="EMBL" id="GAQ83423.1"/>
    </source>
</evidence>
<dbReference type="InterPro" id="IPR029058">
    <property type="entry name" value="AB_hydrolase_fold"/>
</dbReference>
<dbReference type="PANTHER" id="PTHR43139">
    <property type="entry name" value="SI:DKEY-122A22.2"/>
    <property type="match status" value="1"/>
</dbReference>
<keyword evidence="5" id="KW-1185">Reference proteome</keyword>
<feature type="region of interest" description="Disordered" evidence="1">
    <location>
        <begin position="371"/>
        <end position="407"/>
    </location>
</feature>
<name>A0A1Y1HZ11_KLENI</name>
<dbReference type="EMBL" id="DF237096">
    <property type="protein sequence ID" value="GAQ83423.1"/>
    <property type="molecule type" value="Genomic_DNA"/>
</dbReference>
<dbReference type="SUPFAM" id="SSF53474">
    <property type="entry name" value="alpha/beta-Hydrolases"/>
    <property type="match status" value="1"/>
</dbReference>
<evidence type="ECO:0000256" key="1">
    <source>
        <dbReference type="SAM" id="MobiDB-lite"/>
    </source>
</evidence>
<feature type="compositionally biased region" description="Basic and acidic residues" evidence="1">
    <location>
        <begin position="371"/>
        <end position="385"/>
    </location>
</feature>
<gene>
    <name evidence="4" type="ORF">KFL_001470200</name>
</gene>
<dbReference type="Proteomes" id="UP000054558">
    <property type="component" value="Unassembled WGS sequence"/>
</dbReference>
<dbReference type="InterPro" id="IPR000073">
    <property type="entry name" value="AB_hydrolase_1"/>
</dbReference>
<feature type="chain" id="PRO_5012192044" evidence="2">
    <location>
        <begin position="26"/>
        <end position="407"/>
    </location>
</feature>
<dbReference type="InterPro" id="IPR052370">
    <property type="entry name" value="Meta-cleavage_hydrolase"/>
</dbReference>
<evidence type="ECO:0000256" key="2">
    <source>
        <dbReference type="SAM" id="SignalP"/>
    </source>
</evidence>
<sequence length="407" mass="44747">MNPGWGDKLALCLGGLCSPCGGCLGTPAVRMYGKYLKKQFNKAGLVEEQVDIDGGETSMHMWVPKKFADARKGGRTIEQQKQPPVVLLHAFGPGAIWHWNAQVKDFCKRLDVFIPDLPFFGESTSRSNQRSETWEAECVKKALDQYGVTTFDAVGISYGGFVGYRLAQLYPNNLRKVCLTDSPGVVVTKEEWQNVLKDLGLKDMLETLLPDNRKDMRAGIGLTFHKPPPVPGCILDGALKVMFGDGLDERRELVEHLMRFLDNPESPLGRYRQECLLVWGEFDRVFPLPLGQKLKAFLGPSAELVVIKKGGHQPSVEMPKEYNKIVLDWLTAEPKVMTEATGKPVVEADGYTRNPGSSDSAAETGEAIAAEKLDGNRGGLAEHMETSLGEARAPAGDVELARQTLTS</sequence>
<proteinExistence type="predicted"/>
<feature type="domain" description="AB hydrolase-1" evidence="3">
    <location>
        <begin position="83"/>
        <end position="187"/>
    </location>
</feature>
<dbReference type="STRING" id="105231.A0A1Y1HZ11"/>
<dbReference type="OrthoDB" id="6431331at2759"/>
<feature type="region of interest" description="Disordered" evidence="1">
    <location>
        <begin position="347"/>
        <end position="366"/>
    </location>
</feature>
<dbReference type="PANTHER" id="PTHR43139:SF66">
    <property type="entry name" value="ALPHA_BETA-HYDROLASES SUPERFAMILY PROTEIN"/>
    <property type="match status" value="1"/>
</dbReference>
<keyword evidence="2" id="KW-0732">Signal</keyword>
<dbReference type="GO" id="GO:0016787">
    <property type="term" value="F:hydrolase activity"/>
    <property type="evidence" value="ECO:0007669"/>
    <property type="project" value="UniProtKB-KW"/>
</dbReference>
<evidence type="ECO:0000313" key="5">
    <source>
        <dbReference type="Proteomes" id="UP000054558"/>
    </source>
</evidence>
<dbReference type="AlphaFoldDB" id="A0A1Y1HZ11"/>
<evidence type="ECO:0000259" key="3">
    <source>
        <dbReference type="Pfam" id="PF00561"/>
    </source>
</evidence>
<keyword evidence="4" id="KW-0378">Hydrolase</keyword>
<dbReference type="OMA" id="ICCSGIC"/>
<dbReference type="Gene3D" id="3.40.50.1820">
    <property type="entry name" value="alpha/beta hydrolase"/>
    <property type="match status" value="1"/>
</dbReference>
<accession>A0A1Y1HZ11</accession>
<protein>
    <submittedName>
        <fullName evidence="4">Alpha/beta-hydrolases superfamily protein</fullName>
    </submittedName>
</protein>